<dbReference type="CDD" id="cd12952">
    <property type="entry name" value="MMP_ACEL2062"/>
    <property type="match status" value="1"/>
</dbReference>
<feature type="compositionally biased region" description="Pro residues" evidence="1">
    <location>
        <begin position="1"/>
        <end position="10"/>
    </location>
</feature>
<dbReference type="Pfam" id="PF06262">
    <property type="entry name" value="Zincin_1"/>
    <property type="match status" value="1"/>
</dbReference>
<evidence type="ECO:0000313" key="3">
    <source>
        <dbReference type="Proteomes" id="UP001500200"/>
    </source>
</evidence>
<evidence type="ECO:0008006" key="4">
    <source>
        <dbReference type="Google" id="ProtNLM"/>
    </source>
</evidence>
<reference evidence="3" key="1">
    <citation type="journal article" date="2019" name="Int. J. Syst. Evol. Microbiol.">
        <title>The Global Catalogue of Microorganisms (GCM) 10K type strain sequencing project: providing services to taxonomists for standard genome sequencing and annotation.</title>
        <authorList>
            <consortium name="The Broad Institute Genomics Platform"/>
            <consortium name="The Broad Institute Genome Sequencing Center for Infectious Disease"/>
            <person name="Wu L."/>
            <person name="Ma J."/>
        </authorList>
    </citation>
    <scope>NUCLEOTIDE SEQUENCE [LARGE SCALE GENOMIC DNA]</scope>
    <source>
        <strain evidence="3">JCM 18514</strain>
    </source>
</reference>
<keyword evidence="3" id="KW-1185">Reference proteome</keyword>
<accession>A0ABP9S1K0</accession>
<evidence type="ECO:0000313" key="2">
    <source>
        <dbReference type="EMBL" id="GAA5190243.1"/>
    </source>
</evidence>
<dbReference type="InterPro" id="IPR038555">
    <property type="entry name" value="Zincin_1_sf"/>
</dbReference>
<sequence>MPANLPPGLPIVPDGDTPGGQLISSRLPGAGEGVGTGASAGAAQFNTVPFAMSPEDFEAAVSDALLLIPDKAARAMDNVAIFIEDDYTPQPGDDPDTVLLGLYEGVPLTERDSWWDAGSLPDRITIFRQPILDICGSRQEVIDEVAITVIHEIAHHFGIGDDRLHELGWG</sequence>
<gene>
    <name evidence="2" type="ORF">GCM10023346_06760</name>
</gene>
<name>A0ABP9S1K0_9MICC</name>
<comment type="caution">
    <text evidence="2">The sequence shown here is derived from an EMBL/GenBank/DDBJ whole genome shotgun (WGS) entry which is preliminary data.</text>
</comment>
<evidence type="ECO:0000256" key="1">
    <source>
        <dbReference type="SAM" id="MobiDB-lite"/>
    </source>
</evidence>
<dbReference type="Gene3D" id="3.30.2010.20">
    <property type="match status" value="1"/>
</dbReference>
<protein>
    <recommendedName>
        <fullName evidence="4">Zn-dependent protease with MMP-like domain</fullName>
    </recommendedName>
</protein>
<feature type="region of interest" description="Disordered" evidence="1">
    <location>
        <begin position="1"/>
        <end position="21"/>
    </location>
</feature>
<dbReference type="Proteomes" id="UP001500200">
    <property type="component" value="Unassembled WGS sequence"/>
</dbReference>
<organism evidence="2 3">
    <name type="scientific">Arthrobacter gyeryongensis</name>
    <dbReference type="NCBI Taxonomy" id="1650592"/>
    <lineage>
        <taxon>Bacteria</taxon>
        <taxon>Bacillati</taxon>
        <taxon>Actinomycetota</taxon>
        <taxon>Actinomycetes</taxon>
        <taxon>Micrococcales</taxon>
        <taxon>Micrococcaceae</taxon>
        <taxon>Arthrobacter</taxon>
    </lineage>
</organism>
<proteinExistence type="predicted"/>
<dbReference type="SUPFAM" id="SSF55486">
    <property type="entry name" value="Metalloproteases ('zincins'), catalytic domain"/>
    <property type="match status" value="1"/>
</dbReference>
<dbReference type="InterPro" id="IPR010428">
    <property type="entry name" value="Zincin_1"/>
</dbReference>
<dbReference type="EMBL" id="BAABKK010000005">
    <property type="protein sequence ID" value="GAA5190243.1"/>
    <property type="molecule type" value="Genomic_DNA"/>
</dbReference>